<protein>
    <recommendedName>
        <fullName evidence="11">R3H domain-containing protein</fullName>
    </recommendedName>
</protein>
<comment type="similarity">
    <text evidence="2">Belongs to the NFX1 family.</text>
</comment>
<evidence type="ECO:0000256" key="6">
    <source>
        <dbReference type="ARBA" id="ARBA00022833"/>
    </source>
</evidence>
<dbReference type="SUPFAM" id="SSF57850">
    <property type="entry name" value="RING/U-box"/>
    <property type="match status" value="1"/>
</dbReference>
<feature type="compositionally biased region" description="Basic residues" evidence="10">
    <location>
        <begin position="43"/>
        <end position="57"/>
    </location>
</feature>
<evidence type="ECO:0000256" key="9">
    <source>
        <dbReference type="ARBA" id="ARBA00023242"/>
    </source>
</evidence>
<evidence type="ECO:0000256" key="1">
    <source>
        <dbReference type="ARBA" id="ARBA00004123"/>
    </source>
</evidence>
<evidence type="ECO:0000259" key="11">
    <source>
        <dbReference type="PROSITE" id="PS51061"/>
    </source>
</evidence>
<evidence type="ECO:0000313" key="13">
    <source>
        <dbReference type="Proteomes" id="UP000194280"/>
    </source>
</evidence>
<feature type="domain" description="R3H" evidence="11">
    <location>
        <begin position="857"/>
        <end position="920"/>
    </location>
</feature>
<evidence type="ECO:0000256" key="2">
    <source>
        <dbReference type="ARBA" id="ARBA00007269"/>
    </source>
</evidence>
<feature type="region of interest" description="Disordered" evidence="10">
    <location>
        <begin position="1112"/>
        <end position="1208"/>
    </location>
</feature>
<dbReference type="PANTHER" id="PTHR12360:SF12">
    <property type="entry name" value="TRANSCRIPTIONAL REPRESSOR NF-X1"/>
    <property type="match status" value="1"/>
</dbReference>
<dbReference type="InterPro" id="IPR034078">
    <property type="entry name" value="NFX1_fam"/>
</dbReference>
<keyword evidence="8" id="KW-0804">Transcription</keyword>
<dbReference type="Proteomes" id="UP000194280">
    <property type="component" value="Unassembled WGS sequence"/>
</dbReference>
<keyword evidence="13" id="KW-1185">Reference proteome</keyword>
<dbReference type="AlphaFoldDB" id="A0A1Z5TI45"/>
<name>A0A1Z5TI45_HORWE</name>
<keyword evidence="6" id="KW-0862">Zinc</keyword>
<sequence>MCYGSEKGYRLVVTTIEHRGLEMDSNATQTPFQPSGQVPDRGNRHRGPRRGRGRGQSRRGGSLAFRPASVAPDPQNISTASVEGSATEGSSAKPGQTRRGRGRGNKSGQSRTVNGRQFGGQLTHDGSPPASLPNQLQADAPAFVPGATAQAPLPQAPMQAKTRQRRPSKSQAPDIATRTHEDIENGYYECPICTSEVQRKSKVWSCHTCWTVFHLSCIKKWSTNEGSTVSQQQPQGDVQLPRLWRCPGCNLPKDELPKAYACWCEKEIEPRALTGIPPHSCGQTCGKERARKCPHPCQLTCHAGPCPPCSHMGPTQICFCGKHEVTKRCSETDYENGWSCGEVCGETLPCLEHNCDRLCHEGLCGACEERVPARCYCGAVEKDIVCAERGDEKQSQLAHVSEGGEAVSESWTGMFDCGNLCNRTFDCGVADHRCLKPCHPEDPEPGHCPRSPDVVTHCPCGKTPLVDLTDASRQTCEDSVPTCSKPCGKVLPCGHSCEALCGSHTGTGDCPSCSKLIDITCRCGRTKELKSVCHQGKREAPQCMRFCRTQLSCGRHACDERCCTGERKAIERQGMKRKQRPLGSAPRILDDGFEPEHICTRQCGRLLKCGQHHCQELCHKGACNTCREAIFDELSCNCGRTVLQPPLPCGTKPPPCRYPCTRPKPCGHPQVAHNCHLDDEACPKCPFLVEKRCMCSKKTMKNQPCWLKDVRCGEICGRKLRCGIHTCRRQCHRPGECEDANGQPCQQPCGKPKKACGHPDIEHTCHAPFPCKEDKPCQNKIYITCQCQAQKQEMKCGASKDSEGNGAKSLPCNEECAKLERNRKLALALNIDQATHIEGGDHIPFSTDTLNLFSQNAKWGQNQEREFRVFATSEDEKRLRFKPMKAHERAFLHHLAEDFGFDSESMDPEPHRHVMVWKTPRFVSPPKKTLAEALRIRSSQRSATASANVTDTEGSAKKNRASNESGESYNGFVVSNPRFGLTVDELRSKLNSLLHPGLAITFDIEFLPNEEVVLKGVSRTLSAQDLERLLLNLRSPLVAAIANKGYGTAQLCSTDSSLNITRRETDSSSANGWATVAGKKTMPRAPVQNEGFAGANSFAALSGNKVTFAKKTFQKPKPKKAPVADDWEAAEAAEEEKERESGGEEDVARETGPASPLEEPGAKVEPDISEATPGSSVNGTQSGAFSTSEANGLPSSKDWASQVEQEID</sequence>
<feature type="compositionally biased region" description="Polar residues" evidence="10">
    <location>
        <begin position="25"/>
        <end position="36"/>
    </location>
</feature>
<dbReference type="InterPro" id="IPR000967">
    <property type="entry name" value="Znf_NFX1"/>
</dbReference>
<dbReference type="PROSITE" id="PS51061">
    <property type="entry name" value="R3H"/>
    <property type="match status" value="1"/>
</dbReference>
<evidence type="ECO:0000256" key="3">
    <source>
        <dbReference type="ARBA" id="ARBA00022723"/>
    </source>
</evidence>
<dbReference type="VEuPathDB" id="FungiDB:BTJ68_04964"/>
<dbReference type="SUPFAM" id="SSF82708">
    <property type="entry name" value="R3H domain"/>
    <property type="match status" value="1"/>
</dbReference>
<dbReference type="EMBL" id="MUNK01000041">
    <property type="protein sequence ID" value="OTA35655.1"/>
    <property type="molecule type" value="Genomic_DNA"/>
</dbReference>
<proteinExistence type="inferred from homology"/>
<dbReference type="FunCoup" id="A0A1Z5TI45">
    <property type="interactions" value="1769"/>
</dbReference>
<keyword evidence="5" id="KW-0863">Zinc-finger</keyword>
<feature type="compositionally biased region" description="Polar residues" evidence="10">
    <location>
        <begin position="937"/>
        <end position="953"/>
    </location>
</feature>
<dbReference type="GO" id="GO:0008270">
    <property type="term" value="F:zinc ion binding"/>
    <property type="evidence" value="ECO:0007669"/>
    <property type="project" value="UniProtKB-KW"/>
</dbReference>
<comment type="caution">
    <text evidence="12">The sequence shown here is derived from an EMBL/GenBank/DDBJ whole genome shotgun (WGS) entry which is preliminary data.</text>
</comment>
<dbReference type="GO" id="GO:0000977">
    <property type="term" value="F:RNA polymerase II transcription regulatory region sequence-specific DNA binding"/>
    <property type="evidence" value="ECO:0007669"/>
    <property type="project" value="TreeGrafter"/>
</dbReference>
<feature type="compositionally biased region" description="Basic and acidic residues" evidence="10">
    <location>
        <begin position="1136"/>
        <end position="1149"/>
    </location>
</feature>
<evidence type="ECO:0000256" key="10">
    <source>
        <dbReference type="SAM" id="MobiDB-lite"/>
    </source>
</evidence>
<evidence type="ECO:0000256" key="8">
    <source>
        <dbReference type="ARBA" id="ARBA00023163"/>
    </source>
</evidence>
<accession>A0A1Z5TI45</accession>
<keyword evidence="9" id="KW-0539">Nucleus</keyword>
<feature type="region of interest" description="Disordered" evidence="10">
    <location>
        <begin position="937"/>
        <end position="968"/>
    </location>
</feature>
<keyword evidence="3" id="KW-0479">Metal-binding</keyword>
<reference evidence="12 13" key="1">
    <citation type="submission" date="2017-01" db="EMBL/GenBank/DDBJ databases">
        <title>The recent genome duplication of the halophilic yeast Hortaea werneckii: insights from long-read sequencing.</title>
        <authorList>
            <person name="Sinha S."/>
            <person name="Flibotte S."/>
            <person name="Neira M."/>
            <person name="Lenassi M."/>
            <person name="Gostincar C."/>
            <person name="Stajich J.E."/>
            <person name="Nislow C.E."/>
        </authorList>
    </citation>
    <scope>NUCLEOTIDE SEQUENCE [LARGE SCALE GENOMIC DNA]</scope>
    <source>
        <strain evidence="12 13">EXF-2000</strain>
    </source>
</reference>
<keyword evidence="4" id="KW-0677">Repeat</keyword>
<dbReference type="STRING" id="1157616.A0A1Z5TI45"/>
<feature type="compositionally biased region" description="Polar residues" evidence="10">
    <location>
        <begin position="1172"/>
        <end position="1208"/>
    </location>
</feature>
<evidence type="ECO:0000256" key="4">
    <source>
        <dbReference type="ARBA" id="ARBA00022737"/>
    </source>
</evidence>
<dbReference type="GO" id="GO:0005634">
    <property type="term" value="C:nucleus"/>
    <property type="evidence" value="ECO:0007669"/>
    <property type="project" value="UniProtKB-SubCell"/>
</dbReference>
<organism evidence="12 13">
    <name type="scientific">Hortaea werneckii EXF-2000</name>
    <dbReference type="NCBI Taxonomy" id="1157616"/>
    <lineage>
        <taxon>Eukaryota</taxon>
        <taxon>Fungi</taxon>
        <taxon>Dikarya</taxon>
        <taxon>Ascomycota</taxon>
        <taxon>Pezizomycotina</taxon>
        <taxon>Dothideomycetes</taxon>
        <taxon>Dothideomycetidae</taxon>
        <taxon>Mycosphaerellales</taxon>
        <taxon>Teratosphaeriaceae</taxon>
        <taxon>Hortaea</taxon>
    </lineage>
</organism>
<gene>
    <name evidence="12" type="ORF">BTJ68_04964</name>
</gene>
<feature type="region of interest" description="Disordered" evidence="10">
    <location>
        <begin position="22"/>
        <end position="175"/>
    </location>
</feature>
<dbReference type="Gene3D" id="3.30.1370.50">
    <property type="entry name" value="R3H-like domain"/>
    <property type="match status" value="1"/>
</dbReference>
<evidence type="ECO:0000256" key="5">
    <source>
        <dbReference type="ARBA" id="ARBA00022771"/>
    </source>
</evidence>
<evidence type="ECO:0000313" key="12">
    <source>
        <dbReference type="EMBL" id="OTA35655.1"/>
    </source>
</evidence>
<dbReference type="PANTHER" id="PTHR12360">
    <property type="entry name" value="NUCLEAR TRANSCRIPTION FACTOR, X-BOX BINDING 1 NFX1"/>
    <property type="match status" value="1"/>
</dbReference>
<dbReference type="GO" id="GO:0000122">
    <property type="term" value="P:negative regulation of transcription by RNA polymerase II"/>
    <property type="evidence" value="ECO:0007669"/>
    <property type="project" value="TreeGrafter"/>
</dbReference>
<keyword evidence="7" id="KW-0805">Transcription regulation</keyword>
<dbReference type="InParanoid" id="A0A1Z5TI45"/>
<evidence type="ECO:0000256" key="7">
    <source>
        <dbReference type="ARBA" id="ARBA00023015"/>
    </source>
</evidence>
<feature type="compositionally biased region" description="Acidic residues" evidence="10">
    <location>
        <begin position="1125"/>
        <end position="1135"/>
    </location>
</feature>
<dbReference type="SMART" id="SM00393">
    <property type="entry name" value="R3H"/>
    <property type="match status" value="1"/>
</dbReference>
<dbReference type="OrthoDB" id="6512771at2759"/>
<dbReference type="CDD" id="cd16492">
    <property type="entry name" value="RING-CH-C4HC3_NFX1-like"/>
    <property type="match status" value="1"/>
</dbReference>
<feature type="compositionally biased region" description="Polar residues" evidence="10">
    <location>
        <begin position="75"/>
        <end position="94"/>
    </location>
</feature>
<dbReference type="SMART" id="SM00438">
    <property type="entry name" value="ZnF_NFX"/>
    <property type="match status" value="10"/>
</dbReference>
<comment type="subcellular location">
    <subcellularLocation>
        <location evidence="1">Nucleus</location>
    </subcellularLocation>
</comment>
<dbReference type="FunFam" id="3.30.1370.50:FF:000006">
    <property type="entry name" value="NF-X1 finger transcription factor"/>
    <property type="match status" value="1"/>
</dbReference>
<dbReference type="Pfam" id="PF01424">
    <property type="entry name" value="R3H"/>
    <property type="match status" value="1"/>
</dbReference>
<dbReference type="CDD" id="cd06008">
    <property type="entry name" value="NF-X1-zinc-finger"/>
    <property type="match status" value="5"/>
</dbReference>
<dbReference type="InterPro" id="IPR001374">
    <property type="entry name" value="R3H_dom"/>
</dbReference>
<dbReference type="InterPro" id="IPR036867">
    <property type="entry name" value="R3H_dom_sf"/>
</dbReference>
<feature type="compositionally biased region" description="Low complexity" evidence="10">
    <location>
        <begin position="147"/>
        <end position="160"/>
    </location>
</feature>
<dbReference type="GO" id="GO:0000981">
    <property type="term" value="F:DNA-binding transcription factor activity, RNA polymerase II-specific"/>
    <property type="evidence" value="ECO:0007669"/>
    <property type="project" value="TreeGrafter"/>
</dbReference>
<feature type="compositionally biased region" description="Polar residues" evidence="10">
    <location>
        <begin position="106"/>
        <end position="115"/>
    </location>
</feature>